<evidence type="ECO:0000313" key="2">
    <source>
        <dbReference type="EMBL" id="UTF54232.1"/>
    </source>
</evidence>
<dbReference type="EMBL" id="CP100355">
    <property type="protein sequence ID" value="UTF54232.1"/>
    <property type="molecule type" value="Genomic_DNA"/>
</dbReference>
<proteinExistence type="predicted"/>
<dbReference type="InterPro" id="IPR001845">
    <property type="entry name" value="HTH_ArsR_DNA-bd_dom"/>
</dbReference>
<evidence type="ECO:0000259" key="1">
    <source>
        <dbReference type="SMART" id="SM00418"/>
    </source>
</evidence>
<reference evidence="2" key="1">
    <citation type="submission" date="2022-06" db="EMBL/GenBank/DDBJ databases">
        <title>Diverse halophilic archaea isolated from saline environments.</title>
        <authorList>
            <person name="Cui H.-L."/>
        </authorList>
    </citation>
    <scope>NUCLEOTIDE SEQUENCE</scope>
    <source>
        <strain evidence="2">WLHS1</strain>
    </source>
</reference>
<dbReference type="SUPFAM" id="SSF46785">
    <property type="entry name" value="Winged helix' DNA-binding domain"/>
    <property type="match status" value="1"/>
</dbReference>
<dbReference type="Pfam" id="PF12840">
    <property type="entry name" value="HTH_20"/>
    <property type="match status" value="1"/>
</dbReference>
<dbReference type="Proteomes" id="UP001056855">
    <property type="component" value="Chromosome"/>
</dbReference>
<dbReference type="GeneID" id="73288939"/>
<dbReference type="KEGG" id="sawl:NGM29_02795"/>
<dbReference type="CDD" id="cd00090">
    <property type="entry name" value="HTH_ARSR"/>
    <property type="match status" value="1"/>
</dbReference>
<dbReference type="Gene3D" id="1.10.10.10">
    <property type="entry name" value="Winged helix-like DNA-binding domain superfamily/Winged helix DNA-binding domain"/>
    <property type="match status" value="1"/>
</dbReference>
<dbReference type="InterPro" id="IPR011991">
    <property type="entry name" value="ArsR-like_HTH"/>
</dbReference>
<sequence>MSEDADADAEADIERLATVLEDPTARTILTETSQEPLSARTLSERCGVSEPTIYRRLEDLRECDLLVERTKPDPERGHHRTMYATNFERLTVELRDGHLELRVDRREDPADRFTRLIEGM</sequence>
<dbReference type="InterPro" id="IPR036390">
    <property type="entry name" value="WH_DNA-bd_sf"/>
</dbReference>
<gene>
    <name evidence="2" type="ORF">NGM29_02795</name>
</gene>
<organism evidence="2 3">
    <name type="scientific">Natronosalvus rutilus</name>
    <dbReference type="NCBI Taxonomy" id="2953753"/>
    <lineage>
        <taxon>Archaea</taxon>
        <taxon>Methanobacteriati</taxon>
        <taxon>Methanobacteriota</taxon>
        <taxon>Stenosarchaea group</taxon>
        <taxon>Halobacteria</taxon>
        <taxon>Halobacteriales</taxon>
        <taxon>Natrialbaceae</taxon>
        <taxon>Natronosalvus</taxon>
    </lineage>
</organism>
<feature type="domain" description="HTH arsR-type" evidence="1">
    <location>
        <begin position="15"/>
        <end position="88"/>
    </location>
</feature>
<accession>A0A9E7NCL7</accession>
<protein>
    <submittedName>
        <fullName evidence="2">Winged helix-turn-helix domain-containing protein</fullName>
    </submittedName>
</protein>
<dbReference type="GO" id="GO:0003700">
    <property type="term" value="F:DNA-binding transcription factor activity"/>
    <property type="evidence" value="ECO:0007669"/>
    <property type="project" value="InterPro"/>
</dbReference>
<dbReference type="RefSeq" id="WP_254158799.1">
    <property type="nucleotide sequence ID" value="NZ_CP100355.1"/>
</dbReference>
<dbReference type="SMART" id="SM00418">
    <property type="entry name" value="HTH_ARSR"/>
    <property type="match status" value="1"/>
</dbReference>
<dbReference type="AlphaFoldDB" id="A0A9E7NCL7"/>
<dbReference type="InterPro" id="IPR036388">
    <property type="entry name" value="WH-like_DNA-bd_sf"/>
</dbReference>
<name>A0A9E7NCL7_9EURY</name>
<keyword evidence="3" id="KW-1185">Reference proteome</keyword>
<evidence type="ECO:0000313" key="3">
    <source>
        <dbReference type="Proteomes" id="UP001056855"/>
    </source>
</evidence>